<dbReference type="Pfam" id="PF00578">
    <property type="entry name" value="AhpC-TSA"/>
    <property type="match status" value="1"/>
</dbReference>
<feature type="chain" id="PRO_5011772624" evidence="5">
    <location>
        <begin position="19"/>
        <end position="323"/>
    </location>
</feature>
<reference evidence="8" key="1">
    <citation type="submission" date="2016-10" db="EMBL/GenBank/DDBJ databases">
        <authorList>
            <person name="Varghese N."/>
            <person name="Submissions S."/>
        </authorList>
    </citation>
    <scope>NUCLEOTIDE SEQUENCE [LARGE SCALE GENOMIC DNA]</scope>
    <source>
        <strain evidence="8">CGMCC 1.12402</strain>
    </source>
</reference>
<evidence type="ECO:0000313" key="8">
    <source>
        <dbReference type="Proteomes" id="UP000199437"/>
    </source>
</evidence>
<keyword evidence="8" id="KW-1185">Reference proteome</keyword>
<protein>
    <submittedName>
        <fullName evidence="7">Thiol-disulfide isomerase or thioredoxin</fullName>
    </submittedName>
</protein>
<dbReference type="GeneID" id="99986176"/>
<name>A0A1I0NV49_9BACT</name>
<evidence type="ECO:0000256" key="3">
    <source>
        <dbReference type="ARBA" id="ARBA00023157"/>
    </source>
</evidence>
<proteinExistence type="predicted"/>
<dbReference type="PANTHER" id="PTHR42852:SF6">
    <property type="entry name" value="THIOL:DISULFIDE INTERCHANGE PROTEIN DSBE"/>
    <property type="match status" value="1"/>
</dbReference>
<dbReference type="GO" id="GO:0017004">
    <property type="term" value="P:cytochrome complex assembly"/>
    <property type="evidence" value="ECO:0007669"/>
    <property type="project" value="UniProtKB-KW"/>
</dbReference>
<feature type="signal peptide" evidence="5">
    <location>
        <begin position="1"/>
        <end position="18"/>
    </location>
</feature>
<dbReference type="GO" id="GO:0016853">
    <property type="term" value="F:isomerase activity"/>
    <property type="evidence" value="ECO:0007669"/>
    <property type="project" value="UniProtKB-KW"/>
</dbReference>
<evidence type="ECO:0000313" key="7">
    <source>
        <dbReference type="EMBL" id="SEW04847.1"/>
    </source>
</evidence>
<feature type="domain" description="Thioredoxin" evidence="6">
    <location>
        <begin position="183"/>
        <end position="322"/>
    </location>
</feature>
<evidence type="ECO:0000256" key="1">
    <source>
        <dbReference type="ARBA" id="ARBA00004196"/>
    </source>
</evidence>
<dbReference type="EMBL" id="FOIR01000001">
    <property type="protein sequence ID" value="SEW04847.1"/>
    <property type="molecule type" value="Genomic_DNA"/>
</dbReference>
<dbReference type="InterPro" id="IPR013766">
    <property type="entry name" value="Thioredoxin_domain"/>
</dbReference>
<keyword evidence="4" id="KW-0676">Redox-active center</keyword>
<comment type="subcellular location">
    <subcellularLocation>
        <location evidence="1">Cell envelope</location>
    </subcellularLocation>
</comment>
<keyword evidence="2" id="KW-0201">Cytochrome c-type biogenesis</keyword>
<dbReference type="Proteomes" id="UP000199437">
    <property type="component" value="Unassembled WGS sequence"/>
</dbReference>
<gene>
    <name evidence="7" type="ORF">SAMN05216290_1450</name>
</gene>
<keyword evidence="7" id="KW-0413">Isomerase</keyword>
<dbReference type="SUPFAM" id="SSF52833">
    <property type="entry name" value="Thioredoxin-like"/>
    <property type="match status" value="1"/>
</dbReference>
<dbReference type="InterPro" id="IPR000866">
    <property type="entry name" value="AhpC/TSA"/>
</dbReference>
<dbReference type="PANTHER" id="PTHR42852">
    <property type="entry name" value="THIOL:DISULFIDE INTERCHANGE PROTEIN DSBE"/>
    <property type="match status" value="1"/>
</dbReference>
<dbReference type="GO" id="GO:0016209">
    <property type="term" value="F:antioxidant activity"/>
    <property type="evidence" value="ECO:0007669"/>
    <property type="project" value="InterPro"/>
</dbReference>
<keyword evidence="3" id="KW-1015">Disulfide bond</keyword>
<accession>A0A1I0NV49</accession>
<dbReference type="GO" id="GO:0016491">
    <property type="term" value="F:oxidoreductase activity"/>
    <property type="evidence" value="ECO:0007669"/>
    <property type="project" value="InterPro"/>
</dbReference>
<dbReference type="OrthoDB" id="979391at2"/>
<dbReference type="RefSeq" id="WP_090257834.1">
    <property type="nucleotide sequence ID" value="NZ_FOIR01000001.1"/>
</dbReference>
<evidence type="ECO:0000256" key="2">
    <source>
        <dbReference type="ARBA" id="ARBA00022748"/>
    </source>
</evidence>
<dbReference type="CDD" id="cd02966">
    <property type="entry name" value="TlpA_like_family"/>
    <property type="match status" value="1"/>
</dbReference>
<evidence type="ECO:0000256" key="4">
    <source>
        <dbReference type="ARBA" id="ARBA00023284"/>
    </source>
</evidence>
<sequence length="323" mass="36638">MKNALLLFLAFVSFQTLGQTEKVTIKQSGFNPEDFMRVTIGNKVVEMNNEGETLFEGDIDLSKPIKGRILLKTGRYSDFFVEKGATEVTVYKKGYPASLEVPGSKSHQVYHAVHHAKNKKAFVSNTLKYIDDPIALTEFNSGFKFEKLDRADLEKVYNATAEDLKPYLNNVKAFMNTMDLAKIEVGGQIIDFTAADKDDEYFATDKYRGKYLLLDFAATGCGPCWAGYPDMIEQTSKYENLQVLTYNEDNAIEAWQNIAAQRNVTLDWPVLWKGENKLEVFELYKVEGWPLHYLISPTGEVLESWFGSGGDTLKKKLQKHLND</sequence>
<dbReference type="GO" id="GO:0030313">
    <property type="term" value="C:cell envelope"/>
    <property type="evidence" value="ECO:0007669"/>
    <property type="project" value="UniProtKB-SubCell"/>
</dbReference>
<dbReference type="STRING" id="1267423.SAMN05216290_1450"/>
<organism evidence="7 8">
    <name type="scientific">Roseivirga pacifica</name>
    <dbReference type="NCBI Taxonomy" id="1267423"/>
    <lineage>
        <taxon>Bacteria</taxon>
        <taxon>Pseudomonadati</taxon>
        <taxon>Bacteroidota</taxon>
        <taxon>Cytophagia</taxon>
        <taxon>Cytophagales</taxon>
        <taxon>Roseivirgaceae</taxon>
        <taxon>Roseivirga</taxon>
    </lineage>
</organism>
<evidence type="ECO:0000256" key="5">
    <source>
        <dbReference type="SAM" id="SignalP"/>
    </source>
</evidence>
<dbReference type="PROSITE" id="PS51352">
    <property type="entry name" value="THIOREDOXIN_2"/>
    <property type="match status" value="1"/>
</dbReference>
<dbReference type="InterPro" id="IPR036249">
    <property type="entry name" value="Thioredoxin-like_sf"/>
</dbReference>
<dbReference type="AlphaFoldDB" id="A0A1I0NV49"/>
<dbReference type="InterPro" id="IPR050553">
    <property type="entry name" value="Thioredoxin_ResA/DsbE_sf"/>
</dbReference>
<dbReference type="Gene3D" id="3.40.30.10">
    <property type="entry name" value="Glutaredoxin"/>
    <property type="match status" value="1"/>
</dbReference>
<keyword evidence="5" id="KW-0732">Signal</keyword>
<evidence type="ECO:0000259" key="6">
    <source>
        <dbReference type="PROSITE" id="PS51352"/>
    </source>
</evidence>